<evidence type="ECO:0000256" key="1">
    <source>
        <dbReference type="SAM" id="MobiDB-lite"/>
    </source>
</evidence>
<name>A0A7J6PW58_PEROL</name>
<comment type="caution">
    <text evidence="2">The sequence shown here is derived from an EMBL/GenBank/DDBJ whole genome shotgun (WGS) entry which is preliminary data.</text>
</comment>
<evidence type="ECO:0000313" key="2">
    <source>
        <dbReference type="EMBL" id="KAF4700243.1"/>
    </source>
</evidence>
<gene>
    <name evidence="2" type="ORF">FOZ62_003702</name>
</gene>
<feature type="region of interest" description="Disordered" evidence="1">
    <location>
        <begin position="182"/>
        <end position="205"/>
    </location>
</feature>
<feature type="compositionally biased region" description="Basic and acidic residues" evidence="1">
    <location>
        <begin position="182"/>
        <end position="191"/>
    </location>
</feature>
<accession>A0A7J6PW58</accession>
<protein>
    <submittedName>
        <fullName evidence="2">Uncharacterized protein</fullName>
    </submittedName>
</protein>
<dbReference type="EMBL" id="JABANM010034068">
    <property type="protein sequence ID" value="KAF4700243.1"/>
    <property type="molecule type" value="Genomic_DNA"/>
</dbReference>
<sequence>TEVARGDSAITGRLGEGSLALGDQASRTGNVLGYNAQAARRYQEAVESEEHITGDELKALAHRVSANDEGLLKSIAKSRGVALERAANVETAVVAFMATMNQYMEEVKQMFNTMRTSMASLDPVGEPIANNATDTSQEVMERAGEVSREVKNDLQTSKVMHSAMRHDLSEGLKQVQHDATMHQSTEKELHRQMLASSRKVEDTRRSGRESFDQWLHAREHHYDSIFVGLASELNSNGDEDDEFD</sequence>
<evidence type="ECO:0000313" key="3">
    <source>
        <dbReference type="Proteomes" id="UP000574390"/>
    </source>
</evidence>
<dbReference type="AlphaFoldDB" id="A0A7J6PW58"/>
<organism evidence="2 3">
    <name type="scientific">Perkinsus olseni</name>
    <name type="common">Perkinsus atlanticus</name>
    <dbReference type="NCBI Taxonomy" id="32597"/>
    <lineage>
        <taxon>Eukaryota</taxon>
        <taxon>Sar</taxon>
        <taxon>Alveolata</taxon>
        <taxon>Perkinsozoa</taxon>
        <taxon>Perkinsea</taxon>
        <taxon>Perkinsida</taxon>
        <taxon>Perkinsidae</taxon>
        <taxon>Perkinsus</taxon>
    </lineage>
</organism>
<feature type="non-terminal residue" evidence="2">
    <location>
        <position position="244"/>
    </location>
</feature>
<dbReference type="Proteomes" id="UP000574390">
    <property type="component" value="Unassembled WGS sequence"/>
</dbReference>
<reference evidence="2 3" key="1">
    <citation type="submission" date="2020-04" db="EMBL/GenBank/DDBJ databases">
        <title>Perkinsus olseni comparative genomics.</title>
        <authorList>
            <person name="Bogema D.R."/>
        </authorList>
    </citation>
    <scope>NUCLEOTIDE SEQUENCE [LARGE SCALE GENOMIC DNA]</scope>
    <source>
        <strain evidence="2">ATCC PRA-205</strain>
    </source>
</reference>
<proteinExistence type="predicted"/>